<dbReference type="InParanoid" id="H1XXC6"/>
<reference evidence="6 9" key="2">
    <citation type="submission" date="2016-11" db="EMBL/GenBank/DDBJ databases">
        <title>Genomic analysis of Caldithrix abyssi and proposal of a novel bacterial phylum Caldithrichaeota.</title>
        <authorList>
            <person name="Kublanov I."/>
            <person name="Sigalova O."/>
            <person name="Gavrilov S."/>
            <person name="Lebedinsky A."/>
            <person name="Ivanova N."/>
            <person name="Daum C."/>
            <person name="Reddy T."/>
            <person name="Klenk H.P."/>
            <person name="Goker M."/>
            <person name="Reva O."/>
            <person name="Miroshnichenko M."/>
            <person name="Kyprides N."/>
            <person name="Woyke T."/>
            <person name="Gelfand M."/>
        </authorList>
    </citation>
    <scope>NUCLEOTIDE SEQUENCE [LARGE SCALE GENOMIC DNA]</scope>
    <source>
        <strain evidence="6 9">LF13</strain>
    </source>
</reference>
<keyword evidence="3 7" id="KW-0808">Transferase</keyword>
<accession>H1XXC6</accession>
<protein>
    <submittedName>
        <fullName evidence="7">Glycosyl transferase family 2</fullName>
    </submittedName>
    <submittedName>
        <fullName evidence="6">Glycosyltransferase, catalytic subunit of cellulose synthase and poly-beta-1,6-N-acetylglucosamine synthase</fullName>
    </submittedName>
</protein>
<dbReference type="HOGENOM" id="CLU_046109_0_0_0"/>
<evidence type="ECO:0000313" key="8">
    <source>
        <dbReference type="Proteomes" id="UP000004671"/>
    </source>
</evidence>
<organism evidence="7 8">
    <name type="scientific">Caldithrix abyssi DSM 13497</name>
    <dbReference type="NCBI Taxonomy" id="880073"/>
    <lineage>
        <taxon>Bacteria</taxon>
        <taxon>Pseudomonadati</taxon>
        <taxon>Calditrichota</taxon>
        <taxon>Calditrichia</taxon>
        <taxon>Calditrichales</taxon>
        <taxon>Calditrichaceae</taxon>
        <taxon>Caldithrix</taxon>
    </lineage>
</organism>
<keyword evidence="4" id="KW-1133">Transmembrane helix</keyword>
<sequence length="382" mass="43876">MDVIFFWSSVLILGYIYLGYPLILFILSRIINKPLKADENNLPTVALVISAFNEEAVIKEKIENTLGLDYPPHKLQIWVVSDASTDHTDEVVRSFVNDRVHLLRMEERSGKTSGITRVMQKIESEIVVFSDANSMYDKKAIRELVKYFADPKIGYVVGHARYYDNGETAGSQEEVYWSLEIKMKINESKIGSVVGGDGAIYAIRKDLFKPLAPDDINDFVNPIQIVLQGFRGVFNPYAVCYEEAAPSFFKEYWRKRRIVNRSWRGLWKNVAVLNPFKTGIFAWEIFSHKLLRWLGGLFVITSFASNALIVNKSGFYAVTMTLHVLFHLAAFAGFFRDRKGKDSAGIIKFIFYFDMVNWASLQGIWDAFRGKTYTTWKTIRQE</sequence>
<keyword evidence="4" id="KW-0812">Transmembrane</keyword>
<dbReference type="Pfam" id="PF00535">
    <property type="entry name" value="Glycos_transf_2"/>
    <property type="match status" value="1"/>
</dbReference>
<evidence type="ECO:0000313" key="9">
    <source>
        <dbReference type="Proteomes" id="UP000183868"/>
    </source>
</evidence>
<gene>
    <name evidence="6" type="ORF">Cabys_1095</name>
    <name evidence="7" type="ORF">Calab_2301</name>
</gene>
<keyword evidence="4" id="KW-0472">Membrane</keyword>
<evidence type="ECO:0000313" key="6">
    <source>
        <dbReference type="EMBL" id="APF17844.1"/>
    </source>
</evidence>
<dbReference type="InterPro" id="IPR029044">
    <property type="entry name" value="Nucleotide-diphossugar_trans"/>
</dbReference>
<dbReference type="SUPFAM" id="SSF53448">
    <property type="entry name" value="Nucleotide-diphospho-sugar transferases"/>
    <property type="match status" value="1"/>
</dbReference>
<dbReference type="RefSeq" id="WP_006929098.1">
    <property type="nucleotide sequence ID" value="NZ_CM001402.1"/>
</dbReference>
<evidence type="ECO:0000256" key="3">
    <source>
        <dbReference type="ARBA" id="ARBA00022679"/>
    </source>
</evidence>
<evidence type="ECO:0000313" key="7">
    <source>
        <dbReference type="EMBL" id="EHO41911.1"/>
    </source>
</evidence>
<dbReference type="eggNOG" id="COG1215">
    <property type="taxonomic scope" value="Bacteria"/>
</dbReference>
<keyword evidence="2" id="KW-0328">Glycosyltransferase</keyword>
<feature type="transmembrane region" description="Helical" evidence="4">
    <location>
        <begin position="290"/>
        <end position="309"/>
    </location>
</feature>
<evidence type="ECO:0000256" key="4">
    <source>
        <dbReference type="SAM" id="Phobius"/>
    </source>
</evidence>
<evidence type="ECO:0000256" key="1">
    <source>
        <dbReference type="ARBA" id="ARBA00006739"/>
    </source>
</evidence>
<proteinExistence type="inferred from homology"/>
<comment type="similarity">
    <text evidence="1">Belongs to the glycosyltransferase 2 family.</text>
</comment>
<dbReference type="KEGG" id="caby:Cabys_1095"/>
<feature type="transmembrane region" description="Helical" evidence="4">
    <location>
        <begin position="6"/>
        <end position="27"/>
    </location>
</feature>
<dbReference type="PANTHER" id="PTHR43630">
    <property type="entry name" value="POLY-BETA-1,6-N-ACETYL-D-GLUCOSAMINE SYNTHASE"/>
    <property type="match status" value="1"/>
</dbReference>
<dbReference type="AlphaFoldDB" id="H1XXC6"/>
<dbReference type="Gene3D" id="3.90.550.10">
    <property type="entry name" value="Spore Coat Polysaccharide Biosynthesis Protein SpsA, Chain A"/>
    <property type="match status" value="1"/>
</dbReference>
<evidence type="ECO:0000256" key="2">
    <source>
        <dbReference type="ARBA" id="ARBA00022676"/>
    </source>
</evidence>
<dbReference type="OrthoDB" id="9802632at2"/>
<dbReference type="CDD" id="cd06439">
    <property type="entry name" value="CESA_like_1"/>
    <property type="match status" value="1"/>
</dbReference>
<keyword evidence="8" id="KW-1185">Reference proteome</keyword>
<evidence type="ECO:0000259" key="5">
    <source>
        <dbReference type="Pfam" id="PF00535"/>
    </source>
</evidence>
<reference evidence="7 8" key="1">
    <citation type="submission" date="2011-09" db="EMBL/GenBank/DDBJ databases">
        <title>The permanent draft genome of Caldithrix abyssi DSM 13497.</title>
        <authorList>
            <consortium name="US DOE Joint Genome Institute (JGI-PGF)"/>
            <person name="Lucas S."/>
            <person name="Han J."/>
            <person name="Lapidus A."/>
            <person name="Bruce D."/>
            <person name="Goodwin L."/>
            <person name="Pitluck S."/>
            <person name="Peters L."/>
            <person name="Kyrpides N."/>
            <person name="Mavromatis K."/>
            <person name="Ivanova N."/>
            <person name="Mikhailova N."/>
            <person name="Chertkov O."/>
            <person name="Detter J.C."/>
            <person name="Tapia R."/>
            <person name="Han C."/>
            <person name="Land M."/>
            <person name="Hauser L."/>
            <person name="Markowitz V."/>
            <person name="Cheng J.-F."/>
            <person name="Hugenholtz P."/>
            <person name="Woyke T."/>
            <person name="Wu D."/>
            <person name="Spring S."/>
            <person name="Brambilla E."/>
            <person name="Klenk H.-P."/>
            <person name="Eisen J.A."/>
        </authorList>
    </citation>
    <scope>NUCLEOTIDE SEQUENCE [LARGE SCALE GENOMIC DNA]</scope>
    <source>
        <strain evidence="7 8">DSM 13497</strain>
    </source>
</reference>
<dbReference type="Proteomes" id="UP000004671">
    <property type="component" value="Chromosome"/>
</dbReference>
<feature type="transmembrane region" description="Helical" evidence="4">
    <location>
        <begin position="315"/>
        <end position="335"/>
    </location>
</feature>
<dbReference type="Proteomes" id="UP000183868">
    <property type="component" value="Chromosome"/>
</dbReference>
<dbReference type="PaxDb" id="880073-Calab_2301"/>
<feature type="domain" description="Glycosyltransferase 2-like" evidence="5">
    <location>
        <begin position="47"/>
        <end position="208"/>
    </location>
</feature>
<dbReference type="InterPro" id="IPR001173">
    <property type="entry name" value="Glyco_trans_2-like"/>
</dbReference>
<name>H1XXC6_CALAY</name>
<dbReference type="STRING" id="880073.Cabys_1095"/>
<dbReference type="PANTHER" id="PTHR43630:SF1">
    <property type="entry name" value="POLY-BETA-1,6-N-ACETYL-D-GLUCOSAMINE SYNTHASE"/>
    <property type="match status" value="1"/>
</dbReference>
<dbReference type="EMBL" id="CM001402">
    <property type="protein sequence ID" value="EHO41911.1"/>
    <property type="molecule type" value="Genomic_DNA"/>
</dbReference>
<dbReference type="EMBL" id="CP018099">
    <property type="protein sequence ID" value="APF17844.1"/>
    <property type="molecule type" value="Genomic_DNA"/>
</dbReference>
<dbReference type="GO" id="GO:0016757">
    <property type="term" value="F:glycosyltransferase activity"/>
    <property type="evidence" value="ECO:0007669"/>
    <property type="project" value="UniProtKB-KW"/>
</dbReference>